<protein>
    <submittedName>
        <fullName evidence="2">Uncharacterized protein</fullName>
    </submittedName>
</protein>
<evidence type="ECO:0000256" key="1">
    <source>
        <dbReference type="SAM" id="Phobius"/>
    </source>
</evidence>
<reference evidence="2 3" key="1">
    <citation type="submission" date="2024-01" db="EMBL/GenBank/DDBJ databases">
        <title>The genomes of 5 underutilized Papilionoideae crops provide insights into root nodulation and disease resistance.</title>
        <authorList>
            <person name="Yuan L."/>
        </authorList>
    </citation>
    <scope>NUCLEOTIDE SEQUENCE [LARGE SCALE GENOMIC DNA]</scope>
    <source>
        <strain evidence="2">LY-2023</strain>
        <tissue evidence="2">Leaf</tissue>
    </source>
</reference>
<dbReference type="Proteomes" id="UP001359559">
    <property type="component" value="Unassembled WGS sequence"/>
</dbReference>
<proteinExistence type="predicted"/>
<name>A0AAN9ITB9_CLITE</name>
<keyword evidence="1" id="KW-1133">Transmembrane helix</keyword>
<dbReference type="AlphaFoldDB" id="A0AAN9ITB9"/>
<comment type="caution">
    <text evidence="2">The sequence shown here is derived from an EMBL/GenBank/DDBJ whole genome shotgun (WGS) entry which is preliminary data.</text>
</comment>
<gene>
    <name evidence="2" type="ORF">RJT34_20547</name>
</gene>
<keyword evidence="3" id="KW-1185">Reference proteome</keyword>
<evidence type="ECO:0000313" key="2">
    <source>
        <dbReference type="EMBL" id="KAK7285766.1"/>
    </source>
</evidence>
<keyword evidence="1" id="KW-0472">Membrane</keyword>
<feature type="transmembrane region" description="Helical" evidence="1">
    <location>
        <begin position="54"/>
        <end position="77"/>
    </location>
</feature>
<organism evidence="2 3">
    <name type="scientific">Clitoria ternatea</name>
    <name type="common">Butterfly pea</name>
    <dbReference type="NCBI Taxonomy" id="43366"/>
    <lineage>
        <taxon>Eukaryota</taxon>
        <taxon>Viridiplantae</taxon>
        <taxon>Streptophyta</taxon>
        <taxon>Embryophyta</taxon>
        <taxon>Tracheophyta</taxon>
        <taxon>Spermatophyta</taxon>
        <taxon>Magnoliopsida</taxon>
        <taxon>eudicotyledons</taxon>
        <taxon>Gunneridae</taxon>
        <taxon>Pentapetalae</taxon>
        <taxon>rosids</taxon>
        <taxon>fabids</taxon>
        <taxon>Fabales</taxon>
        <taxon>Fabaceae</taxon>
        <taxon>Papilionoideae</taxon>
        <taxon>50 kb inversion clade</taxon>
        <taxon>NPAAA clade</taxon>
        <taxon>indigoferoid/millettioid clade</taxon>
        <taxon>Phaseoleae</taxon>
        <taxon>Clitoria</taxon>
    </lineage>
</organism>
<dbReference type="EMBL" id="JAYKXN010000005">
    <property type="protein sequence ID" value="KAK7285766.1"/>
    <property type="molecule type" value="Genomic_DNA"/>
</dbReference>
<accession>A0AAN9ITB9</accession>
<sequence>MDPMEWESEDVEGDDACFFVFIIILLDAVVGFHTQVFVFSVIDTTTEVKDHCDAVFGIISCYLRSLCQMVGLCLAMVGSMGKSI</sequence>
<feature type="transmembrane region" description="Helical" evidence="1">
    <location>
        <begin position="20"/>
        <end position="42"/>
    </location>
</feature>
<keyword evidence="1" id="KW-0812">Transmembrane</keyword>
<evidence type="ECO:0000313" key="3">
    <source>
        <dbReference type="Proteomes" id="UP001359559"/>
    </source>
</evidence>